<dbReference type="Pfam" id="PF13087">
    <property type="entry name" value="AAA_12"/>
    <property type="match status" value="1"/>
</dbReference>
<keyword evidence="3" id="KW-0378">Hydrolase</keyword>
<dbReference type="Proteomes" id="UP000037460">
    <property type="component" value="Unassembled WGS sequence"/>
</dbReference>
<dbReference type="Gene3D" id="3.40.50.300">
    <property type="entry name" value="P-loop containing nucleotide triphosphate hydrolases"/>
    <property type="match status" value="2"/>
</dbReference>
<evidence type="ECO:0000313" key="9">
    <source>
        <dbReference type="EMBL" id="KOO31725.1"/>
    </source>
</evidence>
<reference evidence="10" key="1">
    <citation type="journal article" date="2015" name="PLoS Genet.">
        <title>Genome Sequence and Transcriptome Analyses of Chrysochromulina tobin: Metabolic Tools for Enhanced Algal Fitness in the Prominent Order Prymnesiales (Haptophyceae).</title>
        <authorList>
            <person name="Hovde B.T."/>
            <person name="Deodato C.R."/>
            <person name="Hunsperger H.M."/>
            <person name="Ryken S.A."/>
            <person name="Yost W."/>
            <person name="Jha R.K."/>
            <person name="Patterson J."/>
            <person name="Monnat R.J. Jr."/>
            <person name="Barlow S.B."/>
            <person name="Starkenburg S.R."/>
            <person name="Cattolico R.A."/>
        </authorList>
    </citation>
    <scope>NUCLEOTIDE SEQUENCE</scope>
    <source>
        <strain evidence="10">CCMP291</strain>
    </source>
</reference>
<dbReference type="PANTHER" id="PTHR43788:SF3">
    <property type="entry name" value="P-LOOP CONTAINING NUCLEOSIDE TRIPHOSPHATE HYDROLASES SUPERFAMILY PROTEIN"/>
    <property type="match status" value="1"/>
</dbReference>
<gene>
    <name evidence="9" type="ORF">Ctob_010764</name>
</gene>
<evidence type="ECO:0000256" key="1">
    <source>
        <dbReference type="ARBA" id="ARBA00007913"/>
    </source>
</evidence>
<dbReference type="CDD" id="cd18808">
    <property type="entry name" value="SF1_C_Upf1"/>
    <property type="match status" value="1"/>
</dbReference>
<dbReference type="InterPro" id="IPR047187">
    <property type="entry name" value="SF1_C_Upf1"/>
</dbReference>
<dbReference type="InterPro" id="IPR041679">
    <property type="entry name" value="DNA2/NAM7-like_C"/>
</dbReference>
<protein>
    <submittedName>
        <fullName evidence="9">DNA-binding protein smubp-2</fullName>
    </submittedName>
</protein>
<sequence>MFLSLLSVAPLVYAPTTSAARQGGPHWRLRTAARVASMSEFGIEAVTSLAAATAAASGGSMSLLLPSTDLLRSKRPLGSSQLTRGGMSWITRESRWMAQNYLYFIEQETLGFISVSEEAELLALLRDRFSASALRLHLQRRVAEAPPEAGLRLAAADVAAARAGAEVGSRHNPTVWAAFKLGVEHLLTERAQSLEPVAKVRREGGIGASDGLDGSLDWRADVEWVLLEQIGGLDVADSAASLAAALPTGSVKPAVPQPNAEIKTEIQTEIKAEIQAEIQAKAIKAAPQPNAKQPLGRREVGAPTLQWLGTATERCAVEYLAMADQLGEAAAPKAAPMDEEQAMEGSLRALRARFGIVPLEATAQAAQEAATAQLATAARGLLGAEVRLDWIGTDVTHARNLAALDQLQSIAVDAAERGKPAPALGMMNALLNAPRAPVAARPPAATTATAAPAFPAFNGRLEGAQLDAVEAAISGASPVSVLQGPPGSGKSAVAVEIVQRAVAAGLRVLVCAPSNMAVDGLTLRLHAADPSMRLVRVGDPERIDAAALNLTADAAAGRRAPLVEAEAQMELRRRLDELRADRRMGPERKAQMRDYVRRNTRRLVQKRLARGSEEAMSDAQVLLCTTTAAADKCVLRVPTLDLVVLDEAAQATAPNAWVALLRGRRAVLLGDPQQLPPTLLSRDAAAAGLGTSLMEWAQQEQPGSATLLDTQWRMHAAIAAWSSAQFYGGRLRSHPSVATRVLADLPGISRNSLTASPLLGVSVGGGNSERRGANGEISNELEARAVVSHVASLLRAGVPASDVLVISPYGAQVALLRRLLLDAAATAQRPDQPMHALSAVEVATVDASQGREAEAVIVSLVRSNRRRAVGFLADARRLNVAVTRASRHLALVCDPSTVGSDPLLATLLDHVAALGEWRAPDVDTTHSS</sequence>
<organism evidence="9 10">
    <name type="scientific">Chrysochromulina tobinii</name>
    <dbReference type="NCBI Taxonomy" id="1460289"/>
    <lineage>
        <taxon>Eukaryota</taxon>
        <taxon>Haptista</taxon>
        <taxon>Haptophyta</taxon>
        <taxon>Prymnesiophyceae</taxon>
        <taxon>Prymnesiales</taxon>
        <taxon>Chrysochromulinaceae</taxon>
        <taxon>Chrysochromulina</taxon>
    </lineage>
</organism>
<evidence type="ECO:0000256" key="4">
    <source>
        <dbReference type="ARBA" id="ARBA00022806"/>
    </source>
</evidence>
<keyword evidence="6" id="KW-0732">Signal</keyword>
<dbReference type="GO" id="GO:0003677">
    <property type="term" value="F:DNA binding"/>
    <property type="evidence" value="ECO:0007669"/>
    <property type="project" value="UniProtKB-KW"/>
</dbReference>
<dbReference type="PANTHER" id="PTHR43788">
    <property type="entry name" value="DNA2/NAM7 HELICASE FAMILY MEMBER"/>
    <property type="match status" value="1"/>
</dbReference>
<evidence type="ECO:0000256" key="3">
    <source>
        <dbReference type="ARBA" id="ARBA00022801"/>
    </source>
</evidence>
<dbReference type="GO" id="GO:0016787">
    <property type="term" value="F:hydrolase activity"/>
    <property type="evidence" value="ECO:0007669"/>
    <property type="project" value="UniProtKB-KW"/>
</dbReference>
<dbReference type="OrthoDB" id="6513042at2759"/>
<dbReference type="EMBL" id="JWZX01001947">
    <property type="protein sequence ID" value="KOO31725.1"/>
    <property type="molecule type" value="Genomic_DNA"/>
</dbReference>
<dbReference type="Pfam" id="PF13086">
    <property type="entry name" value="AAA_11"/>
    <property type="match status" value="1"/>
</dbReference>
<dbReference type="AlphaFoldDB" id="A0A0M0JYT7"/>
<feature type="domain" description="DNA2/NAM7 helicase helicase" evidence="7">
    <location>
        <begin position="463"/>
        <end position="682"/>
    </location>
</feature>
<feature type="domain" description="DNA2/NAM7 helicase-like C-terminal" evidence="8">
    <location>
        <begin position="690"/>
        <end position="895"/>
    </location>
</feature>
<keyword evidence="4" id="KW-0347">Helicase</keyword>
<proteinExistence type="inferred from homology"/>
<evidence type="ECO:0000259" key="8">
    <source>
        <dbReference type="Pfam" id="PF13087"/>
    </source>
</evidence>
<dbReference type="GO" id="GO:0005524">
    <property type="term" value="F:ATP binding"/>
    <property type="evidence" value="ECO:0007669"/>
    <property type="project" value="UniProtKB-KW"/>
</dbReference>
<evidence type="ECO:0000259" key="7">
    <source>
        <dbReference type="Pfam" id="PF13086"/>
    </source>
</evidence>
<comment type="caution">
    <text evidence="9">The sequence shown here is derived from an EMBL/GenBank/DDBJ whole genome shotgun (WGS) entry which is preliminary data.</text>
</comment>
<comment type="similarity">
    <text evidence="1">Belongs to the DNA2/NAM7 helicase family.</text>
</comment>
<dbReference type="InterPro" id="IPR027417">
    <property type="entry name" value="P-loop_NTPase"/>
</dbReference>
<evidence type="ECO:0000256" key="6">
    <source>
        <dbReference type="SAM" id="SignalP"/>
    </source>
</evidence>
<keyword evidence="9" id="KW-0238">DNA-binding</keyword>
<evidence type="ECO:0000256" key="2">
    <source>
        <dbReference type="ARBA" id="ARBA00022741"/>
    </source>
</evidence>
<feature type="chain" id="PRO_5005602216" evidence="6">
    <location>
        <begin position="20"/>
        <end position="928"/>
    </location>
</feature>
<dbReference type="GO" id="GO:0043139">
    <property type="term" value="F:5'-3' DNA helicase activity"/>
    <property type="evidence" value="ECO:0007669"/>
    <property type="project" value="TreeGrafter"/>
</dbReference>
<keyword evidence="10" id="KW-1185">Reference proteome</keyword>
<evidence type="ECO:0000313" key="10">
    <source>
        <dbReference type="Proteomes" id="UP000037460"/>
    </source>
</evidence>
<dbReference type="SUPFAM" id="SSF52540">
    <property type="entry name" value="P-loop containing nucleoside triphosphate hydrolases"/>
    <property type="match status" value="1"/>
</dbReference>
<dbReference type="InterPro" id="IPR041677">
    <property type="entry name" value="DNA2/NAM7_AAA_11"/>
</dbReference>
<keyword evidence="2" id="KW-0547">Nucleotide-binding</keyword>
<accession>A0A0M0JYT7</accession>
<dbReference type="InterPro" id="IPR050534">
    <property type="entry name" value="Coronavir_polyprotein_1ab"/>
</dbReference>
<keyword evidence="5" id="KW-0067">ATP-binding</keyword>
<name>A0A0M0JYT7_9EUKA</name>
<evidence type="ECO:0000256" key="5">
    <source>
        <dbReference type="ARBA" id="ARBA00022840"/>
    </source>
</evidence>
<feature type="signal peptide" evidence="6">
    <location>
        <begin position="1"/>
        <end position="19"/>
    </location>
</feature>